<evidence type="ECO:0000313" key="2">
    <source>
        <dbReference type="EMBL" id="KAF8436465.1"/>
    </source>
</evidence>
<dbReference type="InterPro" id="IPR013785">
    <property type="entry name" value="Aldolase_TIM"/>
</dbReference>
<name>A0AAD4BQ67_BOLED</name>
<keyword evidence="3" id="KW-1185">Reference proteome</keyword>
<evidence type="ECO:0000256" key="1">
    <source>
        <dbReference type="SAM" id="MobiDB-lite"/>
    </source>
</evidence>
<dbReference type="Proteomes" id="UP001194468">
    <property type="component" value="Unassembled WGS sequence"/>
</dbReference>
<reference evidence="2" key="1">
    <citation type="submission" date="2019-10" db="EMBL/GenBank/DDBJ databases">
        <authorList>
            <consortium name="DOE Joint Genome Institute"/>
            <person name="Kuo A."/>
            <person name="Miyauchi S."/>
            <person name="Kiss E."/>
            <person name="Drula E."/>
            <person name="Kohler A."/>
            <person name="Sanchez-Garcia M."/>
            <person name="Andreopoulos B."/>
            <person name="Barry K.W."/>
            <person name="Bonito G."/>
            <person name="Buee M."/>
            <person name="Carver A."/>
            <person name="Chen C."/>
            <person name="Cichocki N."/>
            <person name="Clum A."/>
            <person name="Culley D."/>
            <person name="Crous P.W."/>
            <person name="Fauchery L."/>
            <person name="Girlanda M."/>
            <person name="Hayes R."/>
            <person name="Keri Z."/>
            <person name="LaButti K."/>
            <person name="Lipzen A."/>
            <person name="Lombard V."/>
            <person name="Magnuson J."/>
            <person name="Maillard F."/>
            <person name="Morin E."/>
            <person name="Murat C."/>
            <person name="Nolan M."/>
            <person name="Ohm R."/>
            <person name="Pangilinan J."/>
            <person name="Pereira M."/>
            <person name="Perotto S."/>
            <person name="Peter M."/>
            <person name="Riley R."/>
            <person name="Sitrit Y."/>
            <person name="Stielow B."/>
            <person name="Szollosi G."/>
            <person name="Zifcakova L."/>
            <person name="Stursova M."/>
            <person name="Spatafora J.W."/>
            <person name="Tedersoo L."/>
            <person name="Vaario L.-M."/>
            <person name="Yamada A."/>
            <person name="Yan M."/>
            <person name="Wang P."/>
            <person name="Xu J."/>
            <person name="Bruns T."/>
            <person name="Baldrian P."/>
            <person name="Vilgalys R."/>
            <person name="Henrissat B."/>
            <person name="Grigoriev I.V."/>
            <person name="Hibbett D."/>
            <person name="Nagy L.G."/>
            <person name="Martin F.M."/>
        </authorList>
    </citation>
    <scope>NUCLEOTIDE SEQUENCE</scope>
    <source>
        <strain evidence="2">BED1</strain>
    </source>
</reference>
<feature type="region of interest" description="Disordered" evidence="1">
    <location>
        <begin position="41"/>
        <end position="70"/>
    </location>
</feature>
<organism evidence="2 3">
    <name type="scientific">Boletus edulis BED1</name>
    <dbReference type="NCBI Taxonomy" id="1328754"/>
    <lineage>
        <taxon>Eukaryota</taxon>
        <taxon>Fungi</taxon>
        <taxon>Dikarya</taxon>
        <taxon>Basidiomycota</taxon>
        <taxon>Agaricomycotina</taxon>
        <taxon>Agaricomycetes</taxon>
        <taxon>Agaricomycetidae</taxon>
        <taxon>Boletales</taxon>
        <taxon>Boletineae</taxon>
        <taxon>Boletaceae</taxon>
        <taxon>Boletoideae</taxon>
        <taxon>Boletus</taxon>
    </lineage>
</organism>
<gene>
    <name evidence="2" type="ORF">L210DRAFT_2453671</name>
</gene>
<dbReference type="Gene3D" id="3.20.20.70">
    <property type="entry name" value="Aldolase class I"/>
    <property type="match status" value="1"/>
</dbReference>
<sequence length="70" mass="7757">MNTEILTGGLMSPLKRTCCAIGKPLAMLPDLPVRLQNDIPLTPPDQSTFYKPGNLRPRGYSDWPFANGNR</sequence>
<evidence type="ECO:0000313" key="3">
    <source>
        <dbReference type="Proteomes" id="UP001194468"/>
    </source>
</evidence>
<dbReference type="EMBL" id="WHUW01000021">
    <property type="protein sequence ID" value="KAF8436465.1"/>
    <property type="molecule type" value="Genomic_DNA"/>
</dbReference>
<comment type="caution">
    <text evidence="2">The sequence shown here is derived from an EMBL/GenBank/DDBJ whole genome shotgun (WGS) entry which is preliminary data.</text>
</comment>
<dbReference type="AlphaFoldDB" id="A0AAD4BQ67"/>
<protein>
    <submittedName>
        <fullName evidence="2">Uncharacterized protein</fullName>
    </submittedName>
</protein>
<proteinExistence type="predicted"/>
<accession>A0AAD4BQ67</accession>
<reference evidence="2" key="2">
    <citation type="journal article" date="2020" name="Nat. Commun.">
        <title>Large-scale genome sequencing of mycorrhizal fungi provides insights into the early evolution of symbiotic traits.</title>
        <authorList>
            <person name="Miyauchi S."/>
            <person name="Kiss E."/>
            <person name="Kuo A."/>
            <person name="Drula E."/>
            <person name="Kohler A."/>
            <person name="Sanchez-Garcia M."/>
            <person name="Morin E."/>
            <person name="Andreopoulos B."/>
            <person name="Barry K.W."/>
            <person name="Bonito G."/>
            <person name="Buee M."/>
            <person name="Carver A."/>
            <person name="Chen C."/>
            <person name="Cichocki N."/>
            <person name="Clum A."/>
            <person name="Culley D."/>
            <person name="Crous P.W."/>
            <person name="Fauchery L."/>
            <person name="Girlanda M."/>
            <person name="Hayes R.D."/>
            <person name="Keri Z."/>
            <person name="LaButti K."/>
            <person name="Lipzen A."/>
            <person name="Lombard V."/>
            <person name="Magnuson J."/>
            <person name="Maillard F."/>
            <person name="Murat C."/>
            <person name="Nolan M."/>
            <person name="Ohm R.A."/>
            <person name="Pangilinan J."/>
            <person name="Pereira M.F."/>
            <person name="Perotto S."/>
            <person name="Peter M."/>
            <person name="Pfister S."/>
            <person name="Riley R."/>
            <person name="Sitrit Y."/>
            <person name="Stielow J.B."/>
            <person name="Szollosi G."/>
            <person name="Zifcakova L."/>
            <person name="Stursova M."/>
            <person name="Spatafora J.W."/>
            <person name="Tedersoo L."/>
            <person name="Vaario L.M."/>
            <person name="Yamada A."/>
            <person name="Yan M."/>
            <person name="Wang P."/>
            <person name="Xu J."/>
            <person name="Bruns T."/>
            <person name="Baldrian P."/>
            <person name="Vilgalys R."/>
            <person name="Dunand C."/>
            <person name="Henrissat B."/>
            <person name="Grigoriev I.V."/>
            <person name="Hibbett D."/>
            <person name="Nagy L.G."/>
            <person name="Martin F.M."/>
        </authorList>
    </citation>
    <scope>NUCLEOTIDE SEQUENCE</scope>
    <source>
        <strain evidence="2">BED1</strain>
    </source>
</reference>